<evidence type="ECO:0000256" key="1">
    <source>
        <dbReference type="SAM" id="MobiDB-lite"/>
    </source>
</evidence>
<proteinExistence type="predicted"/>
<sequence length="84" mass="8719">MTIPSSWRGLPRPALLGLLLFFYAGFAIGTVLSALASRLPWVAGIPLVAIASLGLGAAIGRTRGPSGSPEDNTVLQASPVENYR</sequence>
<evidence type="ECO:0000256" key="2">
    <source>
        <dbReference type="SAM" id="Phobius"/>
    </source>
</evidence>
<organism evidence="3 4">
    <name type="scientific">Rhizobium loti</name>
    <name type="common">Mesorhizobium loti</name>
    <dbReference type="NCBI Taxonomy" id="381"/>
    <lineage>
        <taxon>Bacteria</taxon>
        <taxon>Pseudomonadati</taxon>
        <taxon>Pseudomonadota</taxon>
        <taxon>Alphaproteobacteria</taxon>
        <taxon>Hyphomicrobiales</taxon>
        <taxon>Phyllobacteriaceae</taxon>
        <taxon>Mesorhizobium</taxon>
    </lineage>
</organism>
<reference evidence="3 4" key="1">
    <citation type="submission" date="2015-12" db="EMBL/GenBank/DDBJ databases">
        <title>Draft genome sequence of Mesorhizobium sp. UFLA 01-765, a multitolerant efficient symbiont and plant-growth promoting strain isolated from Zn-mining soil using Leucaena leucocephala as a trap plant.</title>
        <authorList>
            <person name="Rangel W.M."/>
            <person name="Thijs S."/>
            <person name="Longatti S.M."/>
            <person name="Moreira F.M."/>
            <person name="Weyens N."/>
            <person name="Vangronsveld J."/>
            <person name="Van Hamme J.D."/>
            <person name="Bottos E.M."/>
            <person name="Rineau F."/>
        </authorList>
    </citation>
    <scope>NUCLEOTIDE SEQUENCE [LARGE SCALE GENOMIC DNA]</scope>
    <source>
        <strain evidence="3 4">UFLA 01-765</strain>
    </source>
</reference>
<accession>A0A117N4K9</accession>
<name>A0A117N4K9_RHILI</name>
<comment type="caution">
    <text evidence="3">The sequence shown here is derived from an EMBL/GenBank/DDBJ whole genome shotgun (WGS) entry which is preliminary data.</text>
</comment>
<evidence type="ECO:0000313" key="3">
    <source>
        <dbReference type="EMBL" id="KUM28341.1"/>
    </source>
</evidence>
<dbReference type="Proteomes" id="UP000053176">
    <property type="component" value="Unassembled WGS sequence"/>
</dbReference>
<feature type="transmembrane region" description="Helical" evidence="2">
    <location>
        <begin position="14"/>
        <end position="35"/>
    </location>
</feature>
<feature type="transmembrane region" description="Helical" evidence="2">
    <location>
        <begin position="41"/>
        <end position="60"/>
    </location>
</feature>
<evidence type="ECO:0000313" key="4">
    <source>
        <dbReference type="Proteomes" id="UP000053176"/>
    </source>
</evidence>
<keyword evidence="2" id="KW-1133">Transmembrane helix</keyword>
<feature type="region of interest" description="Disordered" evidence="1">
    <location>
        <begin position="62"/>
        <end position="84"/>
    </location>
</feature>
<dbReference type="AlphaFoldDB" id="A0A117N4K9"/>
<keyword evidence="2" id="KW-0472">Membrane</keyword>
<protein>
    <submittedName>
        <fullName evidence="3">Uncharacterized protein</fullName>
    </submittedName>
</protein>
<gene>
    <name evidence="3" type="ORF">AU467_12755</name>
</gene>
<dbReference type="EMBL" id="LPWA01000024">
    <property type="protein sequence ID" value="KUM28341.1"/>
    <property type="molecule type" value="Genomic_DNA"/>
</dbReference>
<keyword evidence="2" id="KW-0812">Transmembrane</keyword>